<reference evidence="2" key="1">
    <citation type="submission" date="2020-05" db="EMBL/GenBank/DDBJ databases">
        <authorList>
            <person name="Chiriac C."/>
            <person name="Salcher M."/>
            <person name="Ghai R."/>
            <person name="Kavagutti S V."/>
        </authorList>
    </citation>
    <scope>NUCLEOTIDE SEQUENCE</scope>
</reference>
<dbReference type="EMBL" id="LR798270">
    <property type="protein sequence ID" value="CAB5218910.1"/>
    <property type="molecule type" value="Genomic_DNA"/>
</dbReference>
<name>A0A6J7WM48_9CAUD</name>
<proteinExistence type="predicted"/>
<evidence type="ECO:0000313" key="1">
    <source>
        <dbReference type="EMBL" id="CAB4128179.1"/>
    </source>
</evidence>
<dbReference type="EMBL" id="LR796227">
    <property type="protein sequence ID" value="CAB4128179.1"/>
    <property type="molecule type" value="Genomic_DNA"/>
</dbReference>
<protein>
    <submittedName>
        <fullName evidence="2">Uncharacterized protein</fullName>
    </submittedName>
</protein>
<organism evidence="2">
    <name type="scientific">uncultured Caudovirales phage</name>
    <dbReference type="NCBI Taxonomy" id="2100421"/>
    <lineage>
        <taxon>Viruses</taxon>
        <taxon>Duplodnaviria</taxon>
        <taxon>Heunggongvirae</taxon>
        <taxon>Uroviricota</taxon>
        <taxon>Caudoviricetes</taxon>
        <taxon>Peduoviridae</taxon>
        <taxon>Maltschvirus</taxon>
        <taxon>Maltschvirus maltsch</taxon>
    </lineage>
</organism>
<gene>
    <name evidence="1" type="ORF">UFOVP109_29</name>
    <name evidence="2" type="ORF">UFOVP224_9</name>
</gene>
<accession>A0A6J7WM48</accession>
<evidence type="ECO:0000313" key="2">
    <source>
        <dbReference type="EMBL" id="CAB5218910.1"/>
    </source>
</evidence>
<sequence length="134" mass="15733">MSRRIPYIPKITGARTQYREISPEDHAWLQAQMMRALVKCATLSNTRDEDQRVFRNEYWRKRRANLPRGRTGMNTPESLIGGILDNMLYAEPAQRDFSDKQMDALEDIFNWLSAVWEQDFEEVRFQIGFGGEDA</sequence>